<protein>
    <submittedName>
        <fullName evidence="2">Reductase</fullName>
    </submittedName>
</protein>
<name>A0A328UBT1_9FIRM</name>
<dbReference type="EMBL" id="QLYR01000004">
    <property type="protein sequence ID" value="RAQ28670.1"/>
    <property type="molecule type" value="Genomic_DNA"/>
</dbReference>
<dbReference type="Proteomes" id="UP000249377">
    <property type="component" value="Unassembled WGS sequence"/>
</dbReference>
<dbReference type="Pfam" id="PF01507">
    <property type="entry name" value="PAPS_reduct"/>
    <property type="match status" value="1"/>
</dbReference>
<reference evidence="2 3" key="1">
    <citation type="submission" date="2018-06" db="EMBL/GenBank/DDBJ databases">
        <title>Noncontiguous genome sequence of Ruminococcaceae bacterium ASD2818.</title>
        <authorList>
            <person name="Chaplin A.V."/>
            <person name="Sokolova S.R."/>
            <person name="Kochetkova T.O."/>
            <person name="Goltsov A.Y."/>
            <person name="Trofimov D.Y."/>
            <person name="Efimov B.A."/>
        </authorList>
    </citation>
    <scope>NUCLEOTIDE SEQUENCE [LARGE SCALE GENOMIC DNA]</scope>
    <source>
        <strain evidence="2 3">ASD2818</strain>
    </source>
</reference>
<proteinExistence type="predicted"/>
<evidence type="ECO:0000313" key="2">
    <source>
        <dbReference type="EMBL" id="RAQ28670.1"/>
    </source>
</evidence>
<accession>A0A328UBT1</accession>
<dbReference type="SUPFAM" id="SSF52402">
    <property type="entry name" value="Adenine nucleotide alpha hydrolases-like"/>
    <property type="match status" value="1"/>
</dbReference>
<organism evidence="2 3">
    <name type="scientific">Hydrogeniiclostridium mannosilyticum</name>
    <dbReference type="NCBI Taxonomy" id="2764322"/>
    <lineage>
        <taxon>Bacteria</taxon>
        <taxon>Bacillati</taxon>
        <taxon>Bacillota</taxon>
        <taxon>Clostridia</taxon>
        <taxon>Eubacteriales</taxon>
        <taxon>Acutalibacteraceae</taxon>
        <taxon>Hydrogeniiclostridium</taxon>
    </lineage>
</organism>
<dbReference type="Gene3D" id="3.40.50.620">
    <property type="entry name" value="HUPs"/>
    <property type="match status" value="1"/>
</dbReference>
<dbReference type="InterPro" id="IPR014729">
    <property type="entry name" value="Rossmann-like_a/b/a_fold"/>
</dbReference>
<dbReference type="InterPro" id="IPR002500">
    <property type="entry name" value="PAPS_reduct_dom"/>
</dbReference>
<dbReference type="PANTHER" id="PTHR43196">
    <property type="entry name" value="SULFATE ADENYLYLTRANSFERASE SUBUNIT 2"/>
    <property type="match status" value="1"/>
</dbReference>
<gene>
    <name evidence="2" type="ORF">DPQ25_07680</name>
</gene>
<evidence type="ECO:0000259" key="1">
    <source>
        <dbReference type="Pfam" id="PF01507"/>
    </source>
</evidence>
<dbReference type="InterPro" id="IPR050128">
    <property type="entry name" value="Sulfate_adenylyltrnsfr_sub2"/>
</dbReference>
<keyword evidence="3" id="KW-1185">Reference proteome</keyword>
<dbReference type="GO" id="GO:0003824">
    <property type="term" value="F:catalytic activity"/>
    <property type="evidence" value="ECO:0007669"/>
    <property type="project" value="InterPro"/>
</dbReference>
<sequence>MVKYIVSWSGGKDSSAMLIRMVEEGMPIDDIVFIEVMATPAIGAELPEMYEYIDKMERYIDRKITVVRSVLDFDAVFHRTYKTGEWAGKIYGFPLTCGAWCNSRLKIRTIQKNYKTYGEHIRYIGLAADEPKRIAKLESFCRTPLAEWGMTEQDCVDFLKKRDMLNPLYQKFKRLGCWFCVKQSLGSLRVLRHDYPEYWAMLMDWDKESPRTFKPEYTVAQLEQRFAMEDRQLRILSDIIVQRKAA</sequence>
<feature type="domain" description="Phosphoadenosine phosphosulphate reductase" evidence="1">
    <location>
        <begin position="4"/>
        <end position="181"/>
    </location>
</feature>
<dbReference type="AlphaFoldDB" id="A0A328UBT1"/>
<dbReference type="PANTHER" id="PTHR43196:SF2">
    <property type="entry name" value="PHOSPHOADENOSINE PHOSPHOSULFATE REDUCTASE"/>
    <property type="match status" value="1"/>
</dbReference>
<evidence type="ECO:0000313" key="3">
    <source>
        <dbReference type="Proteomes" id="UP000249377"/>
    </source>
</evidence>
<comment type="caution">
    <text evidence="2">The sequence shown here is derived from an EMBL/GenBank/DDBJ whole genome shotgun (WGS) entry which is preliminary data.</text>
</comment>